<dbReference type="Pfam" id="PF13508">
    <property type="entry name" value="Acetyltransf_7"/>
    <property type="match status" value="1"/>
</dbReference>
<feature type="region of interest" description="Disordered" evidence="1">
    <location>
        <begin position="108"/>
        <end position="128"/>
    </location>
</feature>
<protein>
    <recommendedName>
        <fullName evidence="2">N-acetyltransferase domain-containing protein</fullName>
    </recommendedName>
</protein>
<accession>A0A2A6RHC5</accession>
<feature type="domain" description="N-acetyltransferase" evidence="2">
    <location>
        <begin position="1"/>
        <end position="115"/>
    </location>
</feature>
<dbReference type="RefSeq" id="WP_097644866.1">
    <property type="nucleotide sequence ID" value="NZ_NQWI01000076.1"/>
</dbReference>
<dbReference type="CDD" id="cd04301">
    <property type="entry name" value="NAT_SF"/>
    <property type="match status" value="1"/>
</dbReference>
<organism evidence="3 4">
    <name type="scientific">Candidatus Viridilinea mediisalina</name>
    <dbReference type="NCBI Taxonomy" id="2024553"/>
    <lineage>
        <taxon>Bacteria</taxon>
        <taxon>Bacillati</taxon>
        <taxon>Chloroflexota</taxon>
        <taxon>Chloroflexia</taxon>
        <taxon>Chloroflexales</taxon>
        <taxon>Chloroflexineae</taxon>
        <taxon>Oscillochloridaceae</taxon>
        <taxon>Candidatus Viridilinea</taxon>
    </lineage>
</organism>
<comment type="caution">
    <text evidence="3">The sequence shown here is derived from an EMBL/GenBank/DDBJ whole genome shotgun (WGS) entry which is preliminary data.</text>
</comment>
<evidence type="ECO:0000259" key="2">
    <source>
        <dbReference type="PROSITE" id="PS51186"/>
    </source>
</evidence>
<gene>
    <name evidence="3" type="ORF">CJ255_14750</name>
</gene>
<evidence type="ECO:0000256" key="1">
    <source>
        <dbReference type="SAM" id="MobiDB-lite"/>
    </source>
</evidence>
<dbReference type="PROSITE" id="PS51186">
    <property type="entry name" value="GNAT"/>
    <property type="match status" value="1"/>
</dbReference>
<keyword evidence="4" id="KW-1185">Reference proteome</keyword>
<dbReference type="AlphaFoldDB" id="A0A2A6RHC5"/>
<proteinExistence type="predicted"/>
<dbReference type="InterPro" id="IPR000182">
    <property type="entry name" value="GNAT_dom"/>
</dbReference>
<dbReference type="SUPFAM" id="SSF55729">
    <property type="entry name" value="Acyl-CoA N-acyltransferases (Nat)"/>
    <property type="match status" value="1"/>
</dbReference>
<dbReference type="OrthoDB" id="159677at2"/>
<sequence length="128" mass="14233">MKPTIYATHRYSVQNGRGDAVAHIEVDERGESYWVTNLWVDPDHRRTGVAAALMQRCIAAWAHVDLYLAVQPYTDAPQSAEALARWYARFGFALTDVPGVMYRPAYATNSQKEAATAEETDTAKPGTN</sequence>
<evidence type="ECO:0000313" key="4">
    <source>
        <dbReference type="Proteomes" id="UP000220527"/>
    </source>
</evidence>
<name>A0A2A6RHC5_9CHLR</name>
<dbReference type="Gene3D" id="3.40.630.30">
    <property type="match status" value="1"/>
</dbReference>
<dbReference type="EMBL" id="NQWI01000076">
    <property type="protein sequence ID" value="PDW02285.1"/>
    <property type="molecule type" value="Genomic_DNA"/>
</dbReference>
<dbReference type="GO" id="GO:0016747">
    <property type="term" value="F:acyltransferase activity, transferring groups other than amino-acyl groups"/>
    <property type="evidence" value="ECO:0007669"/>
    <property type="project" value="InterPro"/>
</dbReference>
<dbReference type="Proteomes" id="UP000220527">
    <property type="component" value="Unassembled WGS sequence"/>
</dbReference>
<evidence type="ECO:0000313" key="3">
    <source>
        <dbReference type="EMBL" id="PDW02285.1"/>
    </source>
</evidence>
<dbReference type="InterPro" id="IPR016181">
    <property type="entry name" value="Acyl_CoA_acyltransferase"/>
</dbReference>
<reference evidence="4" key="1">
    <citation type="submission" date="2017-08" db="EMBL/GenBank/DDBJ databases">
        <authorList>
            <person name="Grouzdev D.S."/>
            <person name="Gaisin V.A."/>
            <person name="Rysina M.S."/>
            <person name="Gorlenko V.M."/>
        </authorList>
    </citation>
    <scope>NUCLEOTIDE SEQUENCE [LARGE SCALE GENOMIC DNA]</scope>
    <source>
        <strain evidence="4">Kir15-3F</strain>
    </source>
</reference>